<comment type="similarity">
    <text evidence="1">Belongs to the Ntn-hydrolase family.</text>
</comment>
<evidence type="ECO:0000256" key="3">
    <source>
        <dbReference type="ARBA" id="ARBA00022801"/>
    </source>
</evidence>
<comment type="catalytic activity">
    <reaction evidence="5">
        <text>N(4)-(beta-N-acetyl-D-glucosaminyl)-L-asparagine + H2O = N-acetyl-beta-D-glucosaminylamine + L-aspartate + H(+)</text>
        <dbReference type="Rhea" id="RHEA:11544"/>
        <dbReference type="ChEBI" id="CHEBI:15377"/>
        <dbReference type="ChEBI" id="CHEBI:15378"/>
        <dbReference type="ChEBI" id="CHEBI:15947"/>
        <dbReference type="ChEBI" id="CHEBI:29991"/>
        <dbReference type="ChEBI" id="CHEBI:58080"/>
        <dbReference type="EC" id="3.5.1.26"/>
    </reaction>
</comment>
<evidence type="ECO:0000256" key="8">
    <source>
        <dbReference type="ARBA" id="ARBA00078726"/>
    </source>
</evidence>
<dbReference type="Proteomes" id="UP000887563">
    <property type="component" value="Unplaced"/>
</dbReference>
<keyword evidence="2" id="KW-0645">Protease</keyword>
<evidence type="ECO:0000256" key="4">
    <source>
        <dbReference type="ARBA" id="ARBA00022813"/>
    </source>
</evidence>
<evidence type="ECO:0000256" key="6">
    <source>
        <dbReference type="ARBA" id="ARBA00053295"/>
    </source>
</evidence>
<evidence type="ECO:0000256" key="13">
    <source>
        <dbReference type="PIRSR" id="PIRSR600246-3"/>
    </source>
</evidence>
<organism evidence="15 16">
    <name type="scientific">Meloidogyne incognita</name>
    <name type="common">Southern root-knot nematode worm</name>
    <name type="synonym">Oxyuris incognita</name>
    <dbReference type="NCBI Taxonomy" id="6306"/>
    <lineage>
        <taxon>Eukaryota</taxon>
        <taxon>Metazoa</taxon>
        <taxon>Ecdysozoa</taxon>
        <taxon>Nematoda</taxon>
        <taxon>Chromadorea</taxon>
        <taxon>Rhabditida</taxon>
        <taxon>Tylenchina</taxon>
        <taxon>Tylenchomorpha</taxon>
        <taxon>Tylenchoidea</taxon>
        <taxon>Meloidogynidae</taxon>
        <taxon>Meloidogyninae</taxon>
        <taxon>Meloidogyne</taxon>
        <taxon>Meloidogyne incognita group</taxon>
    </lineage>
</organism>
<evidence type="ECO:0000256" key="2">
    <source>
        <dbReference type="ARBA" id="ARBA00022670"/>
    </source>
</evidence>
<dbReference type="SUPFAM" id="SSF56235">
    <property type="entry name" value="N-terminal nucleophile aminohydrolases (Ntn hydrolases)"/>
    <property type="match status" value="1"/>
</dbReference>
<dbReference type="InterPro" id="IPR000246">
    <property type="entry name" value="Peptidase_T2"/>
</dbReference>
<feature type="signal peptide" evidence="14">
    <location>
        <begin position="1"/>
        <end position="28"/>
    </location>
</feature>
<evidence type="ECO:0000256" key="5">
    <source>
        <dbReference type="ARBA" id="ARBA00050421"/>
    </source>
</evidence>
<sequence>MKCPQPEHFHQISIFLIMLSLSIYQAKSEGFSLLSISTWATRDFQSAALKAFETLISTSKNANGSFRRLNALVEGLSECENRQCDHTVGFGGSPDENGETTLDSLLIDGFGHRSGAVAALRNVKSAARVAWAVMNYTEHSLLVGEKATKFAQSMGFKLKSLSTPESIKMHEQWLDDKCQPNFWKNVFPDSKTTCGPYKPKWKPIINSKKANQFPTFNKENHDTIGMILVDEKGNVAAGTSSNGARNKIPGRVGDSPIVGAGAYVDNYVGGAAATGDGDVMMRFVPSFLVVELMRQGKSPFEATREAILRIKKFYPNFFGGIIATTIEGNFGAACSGMEEFRYSIAKFSGERRESKVEVMKVVCE</sequence>
<feature type="site" description="Cleavage; by autolysis" evidence="13">
    <location>
        <begin position="222"/>
        <end position="223"/>
    </location>
</feature>
<evidence type="ECO:0000256" key="7">
    <source>
        <dbReference type="ARBA" id="ARBA00066729"/>
    </source>
</evidence>
<protein>
    <recommendedName>
        <fullName evidence="7">N(4)-(beta-N-acetylglucosaminyl)-L-asparaginase</fullName>
        <ecNumber evidence="7">3.5.1.26</ecNumber>
    </recommendedName>
    <alternativeName>
        <fullName evidence="9">Aspartylglucosaminidase</fullName>
    </alternativeName>
    <alternativeName>
        <fullName evidence="8">Glycosylasparaginase</fullName>
    </alternativeName>
    <alternativeName>
        <fullName evidence="10">N4-(N-acetyl-beta-glucosaminyl)-L-asparagine amidase</fullName>
    </alternativeName>
</protein>
<accession>A0A914KIS0</accession>
<keyword evidence="4" id="KW-0068">Autocatalytic cleavage</keyword>
<dbReference type="PANTHER" id="PTHR10188:SF6">
    <property type="entry name" value="N(4)-(BETA-N-ACETYLGLUCOSAMINYL)-L-ASPARAGINASE"/>
    <property type="match status" value="1"/>
</dbReference>
<keyword evidence="14" id="KW-0732">Signal</keyword>
<proteinExistence type="inferred from homology"/>
<feature type="binding site" evidence="12">
    <location>
        <begin position="251"/>
        <end position="254"/>
    </location>
    <ligand>
        <name>substrate</name>
    </ligand>
</feature>
<dbReference type="GO" id="GO:0005764">
    <property type="term" value="C:lysosome"/>
    <property type="evidence" value="ECO:0007669"/>
    <property type="project" value="TreeGrafter"/>
</dbReference>
<dbReference type="GO" id="GO:0008233">
    <property type="term" value="F:peptidase activity"/>
    <property type="evidence" value="ECO:0007669"/>
    <property type="project" value="UniProtKB-KW"/>
</dbReference>
<name>A0A914KIS0_MELIC</name>
<dbReference type="PANTHER" id="PTHR10188">
    <property type="entry name" value="L-ASPARAGINASE"/>
    <property type="match status" value="1"/>
</dbReference>
<comment type="function">
    <text evidence="6">Cleaves the GlcNAc-Asn bond which joins oligosaccharides to the peptide of asparagine-linked glycoproteins.</text>
</comment>
<evidence type="ECO:0000313" key="15">
    <source>
        <dbReference type="Proteomes" id="UP000887563"/>
    </source>
</evidence>
<dbReference type="InterPro" id="IPR029055">
    <property type="entry name" value="Ntn_hydrolases_N"/>
</dbReference>
<dbReference type="Pfam" id="PF01112">
    <property type="entry name" value="Asparaginase_2"/>
    <property type="match status" value="1"/>
</dbReference>
<evidence type="ECO:0000256" key="9">
    <source>
        <dbReference type="ARBA" id="ARBA00079301"/>
    </source>
</evidence>
<dbReference type="Gene3D" id="3.60.20.30">
    <property type="entry name" value="(Glycosyl)asparaginase"/>
    <property type="match status" value="1"/>
</dbReference>
<dbReference type="CDD" id="cd04513">
    <property type="entry name" value="Glycosylasparaginase"/>
    <property type="match status" value="1"/>
</dbReference>
<evidence type="ECO:0000256" key="14">
    <source>
        <dbReference type="SAM" id="SignalP"/>
    </source>
</evidence>
<dbReference type="EC" id="3.5.1.26" evidence="7"/>
<keyword evidence="3" id="KW-0378">Hydrolase</keyword>
<dbReference type="GO" id="GO:0006508">
    <property type="term" value="P:proteolysis"/>
    <property type="evidence" value="ECO:0007669"/>
    <property type="project" value="UniProtKB-KW"/>
</dbReference>
<evidence type="ECO:0000256" key="10">
    <source>
        <dbReference type="ARBA" id="ARBA00080645"/>
    </source>
</evidence>
<dbReference type="GO" id="GO:0003948">
    <property type="term" value="F:N4-(beta-N-acetylglucosaminyl)-L-asparaginase activity"/>
    <property type="evidence" value="ECO:0007669"/>
    <property type="project" value="UniProtKB-EC"/>
</dbReference>
<reference evidence="16" key="1">
    <citation type="submission" date="2022-11" db="UniProtKB">
        <authorList>
            <consortium name="WormBaseParasite"/>
        </authorList>
    </citation>
    <scope>IDENTIFICATION</scope>
</reference>
<evidence type="ECO:0000256" key="1">
    <source>
        <dbReference type="ARBA" id="ARBA00010872"/>
    </source>
</evidence>
<evidence type="ECO:0000256" key="11">
    <source>
        <dbReference type="PIRSR" id="PIRSR600246-1"/>
    </source>
</evidence>
<evidence type="ECO:0000256" key="12">
    <source>
        <dbReference type="PIRSR" id="PIRSR600246-2"/>
    </source>
</evidence>
<dbReference type="WBParaSite" id="Minc3s00018g01176">
    <property type="protein sequence ID" value="Minc3s00018g01176"/>
    <property type="gene ID" value="Minc3s00018g01176"/>
</dbReference>
<dbReference type="AlphaFoldDB" id="A0A914KIS0"/>
<feature type="chain" id="PRO_5037734121" description="N(4)-(beta-N-acetylglucosaminyl)-L-asparaginase" evidence="14">
    <location>
        <begin position="29"/>
        <end position="364"/>
    </location>
</feature>
<evidence type="ECO:0000313" key="16">
    <source>
        <dbReference type="WBParaSite" id="Minc3s00018g01176"/>
    </source>
</evidence>
<feature type="binding site" evidence="12">
    <location>
        <begin position="274"/>
        <end position="277"/>
    </location>
    <ligand>
        <name>substrate</name>
    </ligand>
</feature>
<dbReference type="FunFam" id="3.60.20.30:FF:000003">
    <property type="entry name" value="N(4)-(Beta-N-acetylglucosaminyl)-L-asparaginase isoform X1"/>
    <property type="match status" value="1"/>
</dbReference>
<keyword evidence="15" id="KW-1185">Reference proteome</keyword>
<feature type="active site" description="Nucleophile" evidence="11">
    <location>
        <position position="223"/>
    </location>
</feature>